<dbReference type="InterPro" id="IPR000120">
    <property type="entry name" value="Amidase"/>
</dbReference>
<dbReference type="Gene3D" id="3.90.1300.10">
    <property type="entry name" value="Amidase signature (AS) domain"/>
    <property type="match status" value="1"/>
</dbReference>
<comment type="similarity">
    <text evidence="1">Belongs to the amidase family.</text>
</comment>
<name>A0A2R4VXI1_9PROT</name>
<dbReference type="KEGG" id="ahu:A6A40_29865"/>
<protein>
    <submittedName>
        <fullName evidence="3">Amidase</fullName>
    </submittedName>
</protein>
<dbReference type="RefSeq" id="WP_108549409.1">
    <property type="nucleotide sequence ID" value="NZ_CP028907.1"/>
</dbReference>
<sequence>MATPRNNHGAIFTDLLELGAPDGLTVAVKDCLDIAGFPTRCGSAAFDHAPAASSHAAVVKALLASGCRIVSKTTMHELAYGMTGINARFGTPVNPGWPDLIPGGSSSGSAVAVAAGLVDFAVGTDTGGSVRQPAACCGVFGMKPTFGRIDRRGASPADSSLDCIGPLARSIGMLERAMAAMDPSFAPAQSLDRPPRLALLRHPDGAEADRGWSALLPAAAAAMPWVELPLLDDAFKAGMTVIARETHRAFGHLLSNPAALGDDVRARLGAAGAVTDEDLAWAEDVRTRFTAEVDALLADCDALVTPALPVPPPSLDAARDPKAVLPLTRFLRPFNLSGHPAIVLPAMDTRVDGPVLPRGIQIVGRKFEDPQLCAIAAWLCMAEPNFQAKDHSHDSTQRVGRHGA</sequence>
<evidence type="ECO:0000313" key="4">
    <source>
        <dbReference type="Proteomes" id="UP000077405"/>
    </source>
</evidence>
<keyword evidence="3" id="KW-0614">Plasmid</keyword>
<dbReference type="PROSITE" id="PS00571">
    <property type="entry name" value="AMIDASES"/>
    <property type="match status" value="1"/>
</dbReference>
<keyword evidence="4" id="KW-1185">Reference proteome</keyword>
<evidence type="ECO:0000256" key="1">
    <source>
        <dbReference type="ARBA" id="ARBA00009199"/>
    </source>
</evidence>
<gene>
    <name evidence="3" type="ORF">A6A40_29865</name>
</gene>
<geneLocation type="plasmid" evidence="3 4">
    <name>pYZ6</name>
</geneLocation>
<dbReference type="PANTHER" id="PTHR11895:SF7">
    <property type="entry name" value="GLUTAMYL-TRNA(GLN) AMIDOTRANSFERASE SUBUNIT A, MITOCHONDRIAL"/>
    <property type="match status" value="1"/>
</dbReference>
<dbReference type="InterPro" id="IPR023631">
    <property type="entry name" value="Amidase_dom"/>
</dbReference>
<feature type="domain" description="Amidase" evidence="2">
    <location>
        <begin position="22"/>
        <end position="181"/>
    </location>
</feature>
<dbReference type="AlphaFoldDB" id="A0A2R4VXI1"/>
<feature type="domain" description="Amidase" evidence="2">
    <location>
        <begin position="258"/>
        <end position="373"/>
    </location>
</feature>
<dbReference type="SUPFAM" id="SSF75304">
    <property type="entry name" value="Amidase signature (AS) enzymes"/>
    <property type="match status" value="1"/>
</dbReference>
<dbReference type="OrthoDB" id="9777859at2"/>
<evidence type="ECO:0000259" key="2">
    <source>
        <dbReference type="Pfam" id="PF01425"/>
    </source>
</evidence>
<proteinExistence type="inferred from homology"/>
<dbReference type="GO" id="GO:0003824">
    <property type="term" value="F:catalytic activity"/>
    <property type="evidence" value="ECO:0007669"/>
    <property type="project" value="InterPro"/>
</dbReference>
<dbReference type="Pfam" id="PF01425">
    <property type="entry name" value="Amidase"/>
    <property type="match status" value="2"/>
</dbReference>
<dbReference type="EMBL" id="CP028907">
    <property type="protein sequence ID" value="AWB09168.1"/>
    <property type="molecule type" value="Genomic_DNA"/>
</dbReference>
<dbReference type="InterPro" id="IPR036928">
    <property type="entry name" value="AS_sf"/>
</dbReference>
<dbReference type="InterPro" id="IPR020556">
    <property type="entry name" value="Amidase_CS"/>
</dbReference>
<accession>A0A2R4VXI1</accession>
<evidence type="ECO:0000313" key="3">
    <source>
        <dbReference type="EMBL" id="AWB09168.1"/>
    </source>
</evidence>
<organism evidence="3 4">
    <name type="scientific">Azospirillum humicireducens</name>
    <dbReference type="NCBI Taxonomy" id="1226968"/>
    <lineage>
        <taxon>Bacteria</taxon>
        <taxon>Pseudomonadati</taxon>
        <taxon>Pseudomonadota</taxon>
        <taxon>Alphaproteobacteria</taxon>
        <taxon>Rhodospirillales</taxon>
        <taxon>Azospirillaceae</taxon>
        <taxon>Azospirillum</taxon>
    </lineage>
</organism>
<dbReference type="Proteomes" id="UP000077405">
    <property type="component" value="Plasmid pYZ6"/>
</dbReference>
<reference evidence="3 4" key="1">
    <citation type="submission" date="2018-04" db="EMBL/GenBank/DDBJ databases">
        <title>Complete genome sequence of the nitrogen-fixing bacterium Azospirillum humicireducens type strain SgZ-5.</title>
        <authorList>
            <person name="Yu Z."/>
        </authorList>
    </citation>
    <scope>NUCLEOTIDE SEQUENCE [LARGE SCALE GENOMIC DNA]</scope>
    <source>
        <strain evidence="3 4">SgZ-5</strain>
        <plasmid evidence="3 4">pYZ6</plasmid>
    </source>
</reference>
<dbReference type="PANTHER" id="PTHR11895">
    <property type="entry name" value="TRANSAMIDASE"/>
    <property type="match status" value="1"/>
</dbReference>